<reference evidence="1" key="1">
    <citation type="journal article" date="2020" name="mSystems">
        <title>Genome- and Community-Level Interaction Insights into Carbon Utilization and Element Cycling Functions of Hydrothermarchaeota in Hydrothermal Sediment.</title>
        <authorList>
            <person name="Zhou Z."/>
            <person name="Liu Y."/>
            <person name="Xu W."/>
            <person name="Pan J."/>
            <person name="Luo Z.H."/>
            <person name="Li M."/>
        </authorList>
    </citation>
    <scope>NUCLEOTIDE SEQUENCE [LARGE SCALE GENOMIC DNA]</scope>
    <source>
        <strain evidence="1">SpSt-143</strain>
    </source>
</reference>
<dbReference type="SUPFAM" id="SSF51445">
    <property type="entry name" value="(Trans)glycosidases"/>
    <property type="match status" value="1"/>
</dbReference>
<dbReference type="EMBL" id="DSGB01000006">
    <property type="protein sequence ID" value="HER96529.1"/>
    <property type="molecule type" value="Genomic_DNA"/>
</dbReference>
<comment type="caution">
    <text evidence="1">The sequence shown here is derived from an EMBL/GenBank/DDBJ whole genome shotgun (WGS) entry which is preliminary data.</text>
</comment>
<evidence type="ECO:0000313" key="1">
    <source>
        <dbReference type="EMBL" id="HER96529.1"/>
    </source>
</evidence>
<dbReference type="Gene3D" id="3.20.20.80">
    <property type="entry name" value="Glycosidases"/>
    <property type="match status" value="1"/>
</dbReference>
<gene>
    <name evidence="1" type="ORF">ENO59_08445</name>
</gene>
<dbReference type="AlphaFoldDB" id="A0A7V2B1F3"/>
<evidence type="ECO:0008006" key="2">
    <source>
        <dbReference type="Google" id="ProtNLM"/>
    </source>
</evidence>
<dbReference type="InterPro" id="IPR017853">
    <property type="entry name" value="GH"/>
</dbReference>
<organism evidence="1">
    <name type="scientific">Rhodothermus marinus</name>
    <name type="common">Rhodothermus obamensis</name>
    <dbReference type="NCBI Taxonomy" id="29549"/>
    <lineage>
        <taxon>Bacteria</taxon>
        <taxon>Pseudomonadati</taxon>
        <taxon>Rhodothermota</taxon>
        <taxon>Rhodothermia</taxon>
        <taxon>Rhodothermales</taxon>
        <taxon>Rhodothermaceae</taxon>
        <taxon>Rhodothermus</taxon>
    </lineage>
</organism>
<accession>A0A7V2B1F3</accession>
<protein>
    <recommendedName>
        <fullName evidence="2">Membrane of secreted protein</fullName>
    </recommendedName>
</protein>
<name>A0A7V2B1F3_RHOMR</name>
<sequence>MSIASAYAQERASSLTYVDSQGVWRWVATDAEVALFGVNYTTPFAHAYRAHQRRRVDLRRAIEADVAHLARLRLDAFRIHVWDREITDHRGNLVENEHLDLLDYLIARLKAHGIAIVLTPIAWWGTGYPEPDPKTGGFSDNYTKCQLTADTLAWRIQANYLQQFIQHVNPYTGLSYRDDPDILAIEIFNEPCHRTAPDTTRLYINTLVAALREAGLNKPIFYNISEGYHEAHGQAVCEADVQGITFQWYPTGLVRGRMLESNMLPNVDRYLVPPAAFPACQNKTRMVYEFDAADVGGSYMYPAMARSFRVAGFQWATQFAYDPLFIADANTEYPTHYVNLVYTPSKAVSLMIAGEVFRRLPRGVSAGTYPESARFGPFWVDATQDVSVMAADTVFYYTNTTSAMPPQPAQLRHIAGVGSSPVVDYEGTGAYFLDRLQPGLWRLEVYPDAFWITDPFGATGLHRSVARLVARERRMRVRLPDLGLDFTVEPLNAGNTHRPAVHEGTFGIRPGVYVLRARHVAVDAVALRPAPFYVPPIPEAPPLVVHTPPEVLVADTSAQLKVQLVASWPVDSVWLYVRRAGWRGFQGVRMEALGGDRYRAVLPASVLRPGKLEYAVTLYQAGNAYTFPGGEPRAPIDWDFAGRTFWQTILVAPGAPWVLFDAARDVTRLLLPRFRRDFRFSVEAVPTDVPGQWALEVTTSGPDPESGVFAFRVERAMAAQLQQVAAFTQLRVRARALEGVQVLELALVDDEGVAWAATLRLDSKWRDYTVPLRSLRPVPLVLLPRPYPQFLPYFLEATVRKPHVDPARIAGIQVVVRPTGKAAFALGPVMLTP</sequence>
<proteinExistence type="predicted"/>